<dbReference type="EMBL" id="BTSY01000005">
    <property type="protein sequence ID" value="GMT31072.1"/>
    <property type="molecule type" value="Genomic_DNA"/>
</dbReference>
<dbReference type="Pfam" id="PF00300">
    <property type="entry name" value="His_Phos_1"/>
    <property type="match status" value="1"/>
</dbReference>
<feature type="non-terminal residue" evidence="1">
    <location>
        <position position="1"/>
    </location>
</feature>
<dbReference type="PANTHER" id="PTHR11567">
    <property type="entry name" value="ACID PHOSPHATASE-RELATED"/>
    <property type="match status" value="1"/>
</dbReference>
<dbReference type="CDD" id="cd07040">
    <property type="entry name" value="HP"/>
    <property type="match status" value="1"/>
</dbReference>
<dbReference type="InterPro" id="IPR013078">
    <property type="entry name" value="His_Pase_superF_clade-1"/>
</dbReference>
<proteinExistence type="predicted"/>
<dbReference type="PANTHER" id="PTHR11567:SF29">
    <property type="entry name" value="ACID PHOSPHATASE FAMILY"/>
    <property type="match status" value="1"/>
</dbReference>
<gene>
    <name evidence="1" type="ORF">PFISCL1PPCAC_22369</name>
</gene>
<sequence length="360" mass="40947">PTSRLLARMGKGPWNQRRGSFRELSSIMDQPSTLILVAFRHGNRNPARFLDPNSKMTWGSEGELALNEIGRQQAHSLGDHLDRYLRRYGSPSAIDFYSSSADRCIDTMEIVKKRLGYGSEQTTVDDQMLRMYAVDHPLNGEVWKPVSSEVSSELTPELRLELNERKDLIEYLHDTTGWAMSVSALADLADNLEQMEKFGEELPSWIEKPALPSYDKARIHNEIMLFSEKRQISCALFGPCRDLMAAVWLKEIKERISRSREEHEPGRLTLAVYASHTEVILSVMRSMGMDANRVATAGGFIAEIRIEDEKNLHVKLFDHFPSGLGHEIVEAPLVKAHAHSIDDWSESWTMNNILRLRESA</sequence>
<name>A0AAV5WGQ3_9BILA</name>
<dbReference type="SUPFAM" id="SSF53254">
    <property type="entry name" value="Phosphoglycerate mutase-like"/>
    <property type="match status" value="1"/>
</dbReference>
<dbReference type="AlphaFoldDB" id="A0AAV5WGQ3"/>
<protein>
    <recommendedName>
        <fullName evidence="3">Phosphatase</fullName>
    </recommendedName>
</protein>
<reference evidence="1" key="1">
    <citation type="submission" date="2023-10" db="EMBL/GenBank/DDBJ databases">
        <title>Genome assembly of Pristionchus species.</title>
        <authorList>
            <person name="Yoshida K."/>
            <person name="Sommer R.J."/>
        </authorList>
    </citation>
    <scope>NUCLEOTIDE SEQUENCE</scope>
    <source>
        <strain evidence="1">RS5133</strain>
    </source>
</reference>
<dbReference type="GO" id="GO:0016791">
    <property type="term" value="F:phosphatase activity"/>
    <property type="evidence" value="ECO:0007669"/>
    <property type="project" value="UniProtKB-ARBA"/>
</dbReference>
<evidence type="ECO:0008006" key="3">
    <source>
        <dbReference type="Google" id="ProtNLM"/>
    </source>
</evidence>
<accession>A0AAV5WGQ3</accession>
<dbReference type="InterPro" id="IPR029033">
    <property type="entry name" value="His_PPase_superfam"/>
</dbReference>
<evidence type="ECO:0000313" key="2">
    <source>
        <dbReference type="Proteomes" id="UP001432322"/>
    </source>
</evidence>
<dbReference type="InterPro" id="IPR050645">
    <property type="entry name" value="Histidine_acid_phosphatase"/>
</dbReference>
<dbReference type="Proteomes" id="UP001432322">
    <property type="component" value="Unassembled WGS sequence"/>
</dbReference>
<dbReference type="Gene3D" id="3.40.50.1240">
    <property type="entry name" value="Phosphoglycerate mutase-like"/>
    <property type="match status" value="1"/>
</dbReference>
<comment type="caution">
    <text evidence="1">The sequence shown here is derived from an EMBL/GenBank/DDBJ whole genome shotgun (WGS) entry which is preliminary data.</text>
</comment>
<organism evidence="1 2">
    <name type="scientific">Pristionchus fissidentatus</name>
    <dbReference type="NCBI Taxonomy" id="1538716"/>
    <lineage>
        <taxon>Eukaryota</taxon>
        <taxon>Metazoa</taxon>
        <taxon>Ecdysozoa</taxon>
        <taxon>Nematoda</taxon>
        <taxon>Chromadorea</taxon>
        <taxon>Rhabditida</taxon>
        <taxon>Rhabditina</taxon>
        <taxon>Diplogasteromorpha</taxon>
        <taxon>Diplogasteroidea</taxon>
        <taxon>Neodiplogasteridae</taxon>
        <taxon>Pristionchus</taxon>
    </lineage>
</organism>
<evidence type="ECO:0000313" key="1">
    <source>
        <dbReference type="EMBL" id="GMT31072.1"/>
    </source>
</evidence>
<keyword evidence="2" id="KW-1185">Reference proteome</keyword>